<gene>
    <name evidence="1" type="ORF">HMPREF0220_0240</name>
</gene>
<sequence>MIDNKYIFRGKNIKNYIKFKDITGANKQDSLIYLKALSIEREEYLINRLKSFF</sequence>
<evidence type="ECO:0000313" key="2">
    <source>
        <dbReference type="Proteomes" id="UP000003227"/>
    </source>
</evidence>
<proteinExistence type="predicted"/>
<dbReference type="EMBL" id="ADNX01000005">
    <property type="protein sequence ID" value="EFH08835.1"/>
    <property type="molecule type" value="Genomic_DNA"/>
</dbReference>
<organism evidence="1 2">
    <name type="scientific">Clostridioides difficile NAP08</name>
    <dbReference type="NCBI Taxonomy" id="525259"/>
    <lineage>
        <taxon>Bacteria</taxon>
        <taxon>Bacillati</taxon>
        <taxon>Bacillota</taxon>
        <taxon>Clostridia</taxon>
        <taxon>Peptostreptococcales</taxon>
        <taxon>Peptostreptococcaceae</taxon>
        <taxon>Clostridioides</taxon>
    </lineage>
</organism>
<accession>D5Q008</accession>
<evidence type="ECO:0000313" key="1">
    <source>
        <dbReference type="EMBL" id="EFH08835.1"/>
    </source>
</evidence>
<reference evidence="1 2" key="1">
    <citation type="submission" date="2010-05" db="EMBL/GenBank/DDBJ databases">
        <authorList>
            <person name="Qin X."/>
            <person name="Bachman B."/>
            <person name="Battles P."/>
            <person name="Bell A."/>
            <person name="Bess C."/>
            <person name="Bickham C."/>
            <person name="Chaboub L."/>
            <person name="Chen D."/>
            <person name="Coyle M."/>
            <person name="Deiros D.R."/>
            <person name="Dinh H."/>
            <person name="Forbes L."/>
            <person name="Fowler G."/>
            <person name="Francisco L."/>
            <person name="Fu Q."/>
            <person name="Gubbala S."/>
            <person name="Hale W."/>
            <person name="Han Y."/>
            <person name="Hemphill L."/>
            <person name="Highlander S.K."/>
            <person name="Hirani K."/>
            <person name="Hogues M."/>
            <person name="Jackson L."/>
            <person name="Jakkamsetti A."/>
            <person name="Javaid M."/>
            <person name="Jiang H."/>
            <person name="Korchina V."/>
            <person name="Kovar C."/>
            <person name="Lara F."/>
            <person name="Lee S."/>
            <person name="Mata R."/>
            <person name="Mathew T."/>
            <person name="Moen C."/>
            <person name="Morales K."/>
            <person name="Munidasa M."/>
            <person name="Nazareth L."/>
            <person name="Ngo R."/>
            <person name="Nguyen L."/>
            <person name="Okwuonu G."/>
            <person name="Ongeri F."/>
            <person name="Patil S."/>
            <person name="Petrosino J."/>
            <person name="Pham C."/>
            <person name="Pham P."/>
            <person name="Pu L.-L."/>
            <person name="Puazo M."/>
            <person name="Raj R."/>
            <person name="Reid J."/>
            <person name="Rouhana J."/>
            <person name="Saada N."/>
            <person name="Shang Y."/>
            <person name="Simmons D."/>
            <person name="Thornton R."/>
            <person name="Warren J."/>
            <person name="Weissenberger G."/>
            <person name="Zhang J."/>
            <person name="Zhang L."/>
            <person name="Zhou C."/>
            <person name="Zhu D."/>
            <person name="Muzny D."/>
            <person name="Worley K."/>
            <person name="Gibbs R."/>
        </authorList>
    </citation>
    <scope>NUCLEOTIDE SEQUENCE [LARGE SCALE GENOMIC DNA]</scope>
    <source>
        <strain evidence="1 2">NAP08</strain>
    </source>
</reference>
<dbReference type="HOGENOM" id="CLU_3064517_0_0_9"/>
<name>D5Q008_CLODI</name>
<dbReference type="Proteomes" id="UP000003227">
    <property type="component" value="Unassembled WGS sequence"/>
</dbReference>
<protein>
    <submittedName>
        <fullName evidence="1">Uncharacterized protein</fullName>
    </submittedName>
</protein>
<dbReference type="AlphaFoldDB" id="D5Q008"/>
<comment type="caution">
    <text evidence="1">The sequence shown here is derived from an EMBL/GenBank/DDBJ whole genome shotgun (WGS) entry which is preliminary data.</text>
</comment>